<keyword evidence="3" id="KW-1185">Reference proteome</keyword>
<name>A0A9P8BWW3_9FUNG</name>
<dbReference type="OrthoDB" id="2399314at2759"/>
<dbReference type="EMBL" id="JAHRHY010000002">
    <property type="protein sequence ID" value="KAG9072024.1"/>
    <property type="molecule type" value="Genomic_DNA"/>
</dbReference>
<proteinExistence type="predicted"/>
<gene>
    <name evidence="2" type="ORF">KI688_006246</name>
</gene>
<protein>
    <submittedName>
        <fullName evidence="2">Uncharacterized protein</fullName>
    </submittedName>
</protein>
<dbReference type="AlphaFoldDB" id="A0A9P8BWW3"/>
<organism evidence="2 3">
    <name type="scientific">Linnemannia hyalina</name>
    <dbReference type="NCBI Taxonomy" id="64524"/>
    <lineage>
        <taxon>Eukaryota</taxon>
        <taxon>Fungi</taxon>
        <taxon>Fungi incertae sedis</taxon>
        <taxon>Mucoromycota</taxon>
        <taxon>Mortierellomycotina</taxon>
        <taxon>Mortierellomycetes</taxon>
        <taxon>Mortierellales</taxon>
        <taxon>Mortierellaceae</taxon>
        <taxon>Linnemannia</taxon>
    </lineage>
</organism>
<accession>A0A9P8BWW3</accession>
<feature type="region of interest" description="Disordered" evidence="1">
    <location>
        <begin position="75"/>
        <end position="160"/>
    </location>
</feature>
<evidence type="ECO:0000256" key="1">
    <source>
        <dbReference type="SAM" id="MobiDB-lite"/>
    </source>
</evidence>
<evidence type="ECO:0000313" key="3">
    <source>
        <dbReference type="Proteomes" id="UP000707451"/>
    </source>
</evidence>
<evidence type="ECO:0000313" key="2">
    <source>
        <dbReference type="EMBL" id="KAG9072024.1"/>
    </source>
</evidence>
<comment type="caution">
    <text evidence="2">The sequence shown here is derived from an EMBL/GenBank/DDBJ whole genome shotgun (WGS) entry which is preliminary data.</text>
</comment>
<dbReference type="Proteomes" id="UP000707451">
    <property type="component" value="Unassembled WGS sequence"/>
</dbReference>
<sequence length="472" mass="52414">MAESNVRAFQCQGRHLLSIWDLPDKGLKDFWRAIEQSESPSTTVRTEASKIEKKFVMLASRTYIKAGHALNDEIGASLDNSGHGNPERKRRRFTSEEASGRLDNLTDDDDNPSYPEPVSVDQGGRSDPNDGIYEDSDSDTFAEENTEDARPRQTTSKPTSTVYFLAGDGDMDCSEAVRSPWMMQGADLAGVLWDYRSTVCEKAKRLEGLVGSVERLAINHIYLFEMKDSTSSLYAAIGSELWDDITTNGLQLLLAKDVVLDLAEKAIQFSLMSHQEAEDSVLDTVGGNKEVRKLLVALFSSGFLWGDQDYNEAELIKNLWDPFLKTYLGPIAGFGNQLKDSIDYLARNRVDISGVKVYGAVVVGYEATVYSMELMASGVYVMKQYGVLCAPRSNMHLGLLGQTVNTLQNLALEIEATIQKLKRTKLNTPCDWTRVSFRTPQKVDRIGVVAEHPSSPSIRVAKSVRPLAQEKL</sequence>
<feature type="compositionally biased region" description="Acidic residues" evidence="1">
    <location>
        <begin position="132"/>
        <end position="146"/>
    </location>
</feature>
<reference evidence="2" key="1">
    <citation type="submission" date="2021-06" db="EMBL/GenBank/DDBJ databases">
        <title>Genome Sequence of Mortierella hyaline Strain SCG-10, a Cold-Adapted, Nitrate-Reducing Fungus Isolated from Soil in Minnesota, USA.</title>
        <authorList>
            <person name="Aldossari N."/>
        </authorList>
    </citation>
    <scope>NUCLEOTIDE SEQUENCE</scope>
    <source>
        <strain evidence="2">SCG-10</strain>
    </source>
</reference>